<name>A0A6J7FT03_9ZZZZ</name>
<dbReference type="PANTHER" id="PTHR22916">
    <property type="entry name" value="GLYCOSYLTRANSFERASE"/>
    <property type="match status" value="1"/>
</dbReference>
<dbReference type="SUPFAM" id="SSF53448">
    <property type="entry name" value="Nucleotide-diphospho-sugar transferases"/>
    <property type="match status" value="1"/>
</dbReference>
<dbReference type="AlphaFoldDB" id="A0A6J7FT03"/>
<gene>
    <name evidence="2" type="ORF">UFOPK3516_00619</name>
</gene>
<dbReference type="CDD" id="cd04196">
    <property type="entry name" value="GT_2_like_d"/>
    <property type="match status" value="1"/>
</dbReference>
<dbReference type="InterPro" id="IPR001173">
    <property type="entry name" value="Glyco_trans_2-like"/>
</dbReference>
<dbReference type="GO" id="GO:0016758">
    <property type="term" value="F:hexosyltransferase activity"/>
    <property type="evidence" value="ECO:0007669"/>
    <property type="project" value="UniProtKB-ARBA"/>
</dbReference>
<sequence>MRPRISVVVCTHNGATFLSDQLDSIVGQSVLPDEIVISDDASTDTTRQIIEQFVRETRVAFPGISCRVLLSEKPRGVRGNFEWAISQTTGDLIALADQDDVWHRQRLERQISLGEAPAVLLSHSNADLIDESGKSLGYLLFATLHMNGRTVRNINSGDGFRELMRRNVVTGATVMLSRKLTELAFPIPSAWLHDEWLAVVAAMNYGLVSIDEPLISYRQHASNQIGARRLNLAIMRTRVSTSRQERNARLLLRAEQLVAFVDSRGPDVASDVRAAAHRKLAHERVRWNLPAARIRRLPRIVAELVRGRYHSDGRGLQGVFLDVFQPDASDDA</sequence>
<evidence type="ECO:0000259" key="1">
    <source>
        <dbReference type="Pfam" id="PF00535"/>
    </source>
</evidence>
<dbReference type="InterPro" id="IPR029044">
    <property type="entry name" value="Nucleotide-diphossugar_trans"/>
</dbReference>
<accession>A0A6J7FT03</accession>
<protein>
    <submittedName>
        <fullName evidence="2">Unannotated protein</fullName>
    </submittedName>
</protein>
<reference evidence="2" key="1">
    <citation type="submission" date="2020-05" db="EMBL/GenBank/DDBJ databases">
        <authorList>
            <person name="Chiriac C."/>
            <person name="Salcher M."/>
            <person name="Ghai R."/>
            <person name="Kavagutti S V."/>
        </authorList>
    </citation>
    <scope>NUCLEOTIDE SEQUENCE</scope>
</reference>
<dbReference type="Gene3D" id="3.90.550.10">
    <property type="entry name" value="Spore Coat Polysaccharide Biosynthesis Protein SpsA, Chain A"/>
    <property type="match status" value="1"/>
</dbReference>
<dbReference type="Pfam" id="PF00535">
    <property type="entry name" value="Glycos_transf_2"/>
    <property type="match status" value="1"/>
</dbReference>
<dbReference type="EMBL" id="CAFBMB010000033">
    <property type="protein sequence ID" value="CAB4894673.1"/>
    <property type="molecule type" value="Genomic_DNA"/>
</dbReference>
<evidence type="ECO:0000313" key="2">
    <source>
        <dbReference type="EMBL" id="CAB4894673.1"/>
    </source>
</evidence>
<dbReference type="PANTHER" id="PTHR22916:SF3">
    <property type="entry name" value="UDP-GLCNAC:BETAGAL BETA-1,3-N-ACETYLGLUCOSAMINYLTRANSFERASE-LIKE PROTEIN 1"/>
    <property type="match status" value="1"/>
</dbReference>
<proteinExistence type="predicted"/>
<organism evidence="2">
    <name type="scientific">freshwater metagenome</name>
    <dbReference type="NCBI Taxonomy" id="449393"/>
    <lineage>
        <taxon>unclassified sequences</taxon>
        <taxon>metagenomes</taxon>
        <taxon>ecological metagenomes</taxon>
    </lineage>
</organism>
<feature type="domain" description="Glycosyltransferase 2-like" evidence="1">
    <location>
        <begin position="6"/>
        <end position="116"/>
    </location>
</feature>